<name>A0ACB8DAZ4_DERSI</name>
<evidence type="ECO:0000313" key="2">
    <source>
        <dbReference type="Proteomes" id="UP000821865"/>
    </source>
</evidence>
<keyword evidence="2" id="KW-1185">Reference proteome</keyword>
<protein>
    <submittedName>
        <fullName evidence="1">Uncharacterized protein</fullName>
    </submittedName>
</protein>
<evidence type="ECO:0000313" key="1">
    <source>
        <dbReference type="EMBL" id="KAH7965215.1"/>
    </source>
</evidence>
<comment type="caution">
    <text evidence="1">The sequence shown here is derived from an EMBL/GenBank/DDBJ whole genome shotgun (WGS) entry which is preliminary data.</text>
</comment>
<reference evidence="1" key="1">
    <citation type="submission" date="2020-05" db="EMBL/GenBank/DDBJ databases">
        <title>Large-scale comparative analyses of tick genomes elucidate their genetic diversity and vector capacities.</title>
        <authorList>
            <person name="Jia N."/>
            <person name="Wang J."/>
            <person name="Shi W."/>
            <person name="Du L."/>
            <person name="Sun Y."/>
            <person name="Zhan W."/>
            <person name="Jiang J."/>
            <person name="Wang Q."/>
            <person name="Zhang B."/>
            <person name="Ji P."/>
            <person name="Sakyi L.B."/>
            <person name="Cui X."/>
            <person name="Yuan T."/>
            <person name="Jiang B."/>
            <person name="Yang W."/>
            <person name="Lam T.T.-Y."/>
            <person name="Chang Q."/>
            <person name="Ding S."/>
            <person name="Wang X."/>
            <person name="Zhu J."/>
            <person name="Ruan X."/>
            <person name="Zhao L."/>
            <person name="Wei J."/>
            <person name="Que T."/>
            <person name="Du C."/>
            <person name="Cheng J."/>
            <person name="Dai P."/>
            <person name="Han X."/>
            <person name="Huang E."/>
            <person name="Gao Y."/>
            <person name="Liu J."/>
            <person name="Shao H."/>
            <person name="Ye R."/>
            <person name="Li L."/>
            <person name="Wei W."/>
            <person name="Wang X."/>
            <person name="Wang C."/>
            <person name="Yang T."/>
            <person name="Huo Q."/>
            <person name="Li W."/>
            <person name="Guo W."/>
            <person name="Chen H."/>
            <person name="Zhou L."/>
            <person name="Ni X."/>
            <person name="Tian J."/>
            <person name="Zhou Y."/>
            <person name="Sheng Y."/>
            <person name="Liu T."/>
            <person name="Pan Y."/>
            <person name="Xia L."/>
            <person name="Li J."/>
            <person name="Zhao F."/>
            <person name="Cao W."/>
        </authorList>
    </citation>
    <scope>NUCLEOTIDE SEQUENCE</scope>
    <source>
        <strain evidence="1">Dsil-2018</strain>
    </source>
</reference>
<sequence length="159" mass="17481">MGARKKQRLQWSEIDTWTLIKLWEDNLHSLRAQNHNGDVYASIARALTSAGVPRMKEQVHTKIENLGHTYRRCLKQLETGSSPPSWPFFTEVHRFLGSLPVNDPSLMEEAGSGIGTTSSSASVEELIFGMMDSGSASYPDVEATIVEECPPPPPPVSGT</sequence>
<accession>A0ACB8DAZ4</accession>
<proteinExistence type="predicted"/>
<dbReference type="Proteomes" id="UP000821865">
    <property type="component" value="Chromosome 2"/>
</dbReference>
<organism evidence="1 2">
    <name type="scientific">Dermacentor silvarum</name>
    <name type="common">Tick</name>
    <dbReference type="NCBI Taxonomy" id="543639"/>
    <lineage>
        <taxon>Eukaryota</taxon>
        <taxon>Metazoa</taxon>
        <taxon>Ecdysozoa</taxon>
        <taxon>Arthropoda</taxon>
        <taxon>Chelicerata</taxon>
        <taxon>Arachnida</taxon>
        <taxon>Acari</taxon>
        <taxon>Parasitiformes</taxon>
        <taxon>Ixodida</taxon>
        <taxon>Ixodoidea</taxon>
        <taxon>Ixodidae</taxon>
        <taxon>Rhipicephalinae</taxon>
        <taxon>Dermacentor</taxon>
    </lineage>
</organism>
<dbReference type="EMBL" id="CM023471">
    <property type="protein sequence ID" value="KAH7965215.1"/>
    <property type="molecule type" value="Genomic_DNA"/>
</dbReference>
<gene>
    <name evidence="1" type="ORF">HPB49_004708</name>
</gene>